<proteinExistence type="predicted"/>
<dbReference type="InterPro" id="IPR017440">
    <property type="entry name" value="Cit_synth/succinyl-CoA_lig_AS"/>
</dbReference>
<keyword evidence="3" id="KW-0288">FMN</keyword>
<comment type="cofactor">
    <cofactor evidence="1">
        <name>FMN</name>
        <dbReference type="ChEBI" id="CHEBI:58210"/>
    </cofactor>
</comment>
<evidence type="ECO:0000256" key="1">
    <source>
        <dbReference type="ARBA" id="ARBA00001917"/>
    </source>
</evidence>
<accession>A0A7W9KRQ4</accession>
<evidence type="ECO:0000256" key="4">
    <source>
        <dbReference type="ARBA" id="ARBA00022857"/>
    </source>
</evidence>
<gene>
    <name evidence="7" type="ORF">BJ998_008782</name>
</gene>
<dbReference type="GO" id="GO:0003959">
    <property type="term" value="F:NADPH dehydrogenase activity"/>
    <property type="evidence" value="ECO:0007669"/>
    <property type="project" value="InterPro"/>
</dbReference>
<sequence length="355" mass="38255">MSTLLSPFAVRGLTARNRIWVSPMCQYSATDGVPDDWHFVHLGQFATGGAGLVMTEAAAVSPEGRISPRDAGIWNDEQVRAWRRIVDFVHGQGAKMGMQLGHAGRKASTRPPWLGRASVPSSEGGWQSVAPSAVAFGDYATPRELTEAEIQGVVTDFAAAAKRALQAGVDAIEVHAAHGYLIHQFYSPLSNFRTDGYGGDFDGRVRFLLEVATAVRAAIGDEVPLFTRLSATDWADGGWTGDDTVRLSRLLADHGVDLIDVSSGGVSTAQRIPLVPGYQVPFAQWVRAEAKVPTAAVGLITEPRQAEQIVATGAADVVFLARALLRDPHWPLNAARVLGGDIEWPIQYVRARLER</sequence>
<keyword evidence="4" id="KW-0521">NADP</keyword>
<name>A0A7W9KRQ4_9PSEU</name>
<evidence type="ECO:0000256" key="3">
    <source>
        <dbReference type="ARBA" id="ARBA00022643"/>
    </source>
</evidence>
<dbReference type="SUPFAM" id="SSF51395">
    <property type="entry name" value="FMN-linked oxidoreductases"/>
    <property type="match status" value="1"/>
</dbReference>
<dbReference type="GO" id="GO:0050661">
    <property type="term" value="F:NADP binding"/>
    <property type="evidence" value="ECO:0007669"/>
    <property type="project" value="InterPro"/>
</dbReference>
<feature type="domain" description="NADH:flavin oxidoreductase/NADH oxidase N-terminal" evidence="6">
    <location>
        <begin position="4"/>
        <end position="334"/>
    </location>
</feature>
<evidence type="ECO:0000313" key="8">
    <source>
        <dbReference type="Proteomes" id="UP000585638"/>
    </source>
</evidence>
<dbReference type="PANTHER" id="PTHR43303">
    <property type="entry name" value="NADPH DEHYDROGENASE C23G7.10C-RELATED"/>
    <property type="match status" value="1"/>
</dbReference>
<dbReference type="PROSITE" id="PS00399">
    <property type="entry name" value="SUCCINYL_COA_LIG_2"/>
    <property type="match status" value="1"/>
</dbReference>
<organism evidence="7 8">
    <name type="scientific">Kutzneria kofuensis</name>
    <dbReference type="NCBI Taxonomy" id="103725"/>
    <lineage>
        <taxon>Bacteria</taxon>
        <taxon>Bacillati</taxon>
        <taxon>Actinomycetota</taxon>
        <taxon>Actinomycetes</taxon>
        <taxon>Pseudonocardiales</taxon>
        <taxon>Pseudonocardiaceae</taxon>
        <taxon>Kutzneria</taxon>
    </lineage>
</organism>
<keyword evidence="5" id="KW-0560">Oxidoreductase</keyword>
<dbReference type="PANTHER" id="PTHR43303:SF4">
    <property type="entry name" value="NADPH DEHYDROGENASE C23G7.10C-RELATED"/>
    <property type="match status" value="1"/>
</dbReference>
<dbReference type="InterPro" id="IPR013785">
    <property type="entry name" value="Aldolase_TIM"/>
</dbReference>
<evidence type="ECO:0000256" key="2">
    <source>
        <dbReference type="ARBA" id="ARBA00022630"/>
    </source>
</evidence>
<dbReference type="Gene3D" id="3.20.20.70">
    <property type="entry name" value="Aldolase class I"/>
    <property type="match status" value="1"/>
</dbReference>
<dbReference type="Pfam" id="PF00724">
    <property type="entry name" value="Oxidored_FMN"/>
    <property type="match status" value="1"/>
</dbReference>
<dbReference type="AlphaFoldDB" id="A0A7W9KRQ4"/>
<comment type="caution">
    <text evidence="7">The sequence shown here is derived from an EMBL/GenBank/DDBJ whole genome shotgun (WGS) entry which is preliminary data.</text>
</comment>
<dbReference type="CDD" id="cd02932">
    <property type="entry name" value="OYE_YqiM_FMN"/>
    <property type="match status" value="1"/>
</dbReference>
<dbReference type="InterPro" id="IPR001155">
    <property type="entry name" value="OxRdtase_FMN_N"/>
</dbReference>
<evidence type="ECO:0000313" key="7">
    <source>
        <dbReference type="EMBL" id="MBB5897523.1"/>
    </source>
</evidence>
<evidence type="ECO:0000256" key="5">
    <source>
        <dbReference type="ARBA" id="ARBA00023002"/>
    </source>
</evidence>
<keyword evidence="8" id="KW-1185">Reference proteome</keyword>
<reference evidence="7 8" key="1">
    <citation type="submission" date="2020-08" db="EMBL/GenBank/DDBJ databases">
        <title>Sequencing the genomes of 1000 actinobacteria strains.</title>
        <authorList>
            <person name="Klenk H.-P."/>
        </authorList>
    </citation>
    <scope>NUCLEOTIDE SEQUENCE [LARGE SCALE GENOMIC DNA]</scope>
    <source>
        <strain evidence="7 8">DSM 43851</strain>
    </source>
</reference>
<dbReference type="EMBL" id="JACHIR010000003">
    <property type="protein sequence ID" value="MBB5897523.1"/>
    <property type="molecule type" value="Genomic_DNA"/>
</dbReference>
<dbReference type="InterPro" id="IPR044152">
    <property type="entry name" value="YqjM-like"/>
</dbReference>
<keyword evidence="2" id="KW-0285">Flavoprotein</keyword>
<protein>
    <submittedName>
        <fullName evidence="7">2,4-dienoyl-CoA reductase-like NADH-dependent reductase (Old Yellow Enzyme family)</fullName>
    </submittedName>
</protein>
<dbReference type="GO" id="GO:0010181">
    <property type="term" value="F:FMN binding"/>
    <property type="evidence" value="ECO:0007669"/>
    <property type="project" value="InterPro"/>
</dbReference>
<dbReference type="RefSeq" id="WP_184869991.1">
    <property type="nucleotide sequence ID" value="NZ_JACHIR010000003.1"/>
</dbReference>
<dbReference type="Proteomes" id="UP000585638">
    <property type="component" value="Unassembled WGS sequence"/>
</dbReference>
<evidence type="ECO:0000259" key="6">
    <source>
        <dbReference type="Pfam" id="PF00724"/>
    </source>
</evidence>